<protein>
    <submittedName>
        <fullName evidence="6">MBD domain-containing protein</fullName>
    </submittedName>
</protein>
<reference evidence="6" key="1">
    <citation type="submission" date="2016-11" db="UniProtKB">
        <authorList>
            <consortium name="WormBaseParasite"/>
        </authorList>
    </citation>
    <scope>IDENTIFICATION</scope>
</reference>
<dbReference type="SUPFAM" id="SSF54171">
    <property type="entry name" value="DNA-binding domain"/>
    <property type="match status" value="1"/>
</dbReference>
<evidence type="ECO:0000256" key="1">
    <source>
        <dbReference type="ARBA" id="ARBA00004123"/>
    </source>
</evidence>
<dbReference type="SMART" id="SM00391">
    <property type="entry name" value="MBD"/>
    <property type="match status" value="1"/>
</dbReference>
<keyword evidence="3" id="KW-1133">Transmembrane helix</keyword>
<feature type="compositionally biased region" description="Polar residues" evidence="2">
    <location>
        <begin position="22"/>
        <end position="34"/>
    </location>
</feature>
<dbReference type="GO" id="GO:0003677">
    <property type="term" value="F:DNA binding"/>
    <property type="evidence" value="ECO:0007669"/>
    <property type="project" value="InterPro"/>
</dbReference>
<feature type="region of interest" description="Disordered" evidence="2">
    <location>
        <begin position="15"/>
        <end position="35"/>
    </location>
</feature>
<dbReference type="InterPro" id="IPR001739">
    <property type="entry name" value="Methyl_CpG_DNA-bd"/>
</dbReference>
<keyword evidence="5" id="KW-1185">Reference proteome</keyword>
<proteinExistence type="predicted"/>
<comment type="subcellular location">
    <subcellularLocation>
        <location evidence="1">Nucleus</location>
    </subcellularLocation>
</comment>
<dbReference type="PANTHER" id="PTHR45915">
    <property type="entry name" value="TRANSCRIPTION INTERMEDIARY FACTOR"/>
    <property type="match status" value="1"/>
</dbReference>
<name>A0A1I7X823_HETBA</name>
<evidence type="ECO:0000313" key="6">
    <source>
        <dbReference type="WBParaSite" id="Hba_13790"/>
    </source>
</evidence>
<feature type="domain" description="MBD" evidence="4">
    <location>
        <begin position="134"/>
        <end position="206"/>
    </location>
</feature>
<dbReference type="Proteomes" id="UP000095283">
    <property type="component" value="Unplaced"/>
</dbReference>
<accession>A0A1I7X823</accession>
<dbReference type="InterPro" id="IPR016177">
    <property type="entry name" value="DNA-bd_dom_sf"/>
</dbReference>
<evidence type="ECO:0000313" key="5">
    <source>
        <dbReference type="Proteomes" id="UP000095283"/>
    </source>
</evidence>
<evidence type="ECO:0000256" key="2">
    <source>
        <dbReference type="SAM" id="MobiDB-lite"/>
    </source>
</evidence>
<sequence length="457" mass="51714">MATYIQSLIQKISSADKEKSNAHSSQAPSTSGATATAIAKEEIRLEPGEIPKSMRSTSKNTAMNKTMLDTAMWQLLASQMLQQQASLKMNGHPVRSSKKEVPNSVNSGVLDLSGKNISEPGERLVKNINEVKYETILVAIILEPFHGWRRQTCIRSINASGVRGDVVYYAPCGKKLSTYAEVLRYLMKNNCGNITRDNFSFSSKLVVGEFLMPKETKLIIKMTEDEISEEMNRLFRLKPPPRTTDKKTRDERVTPEEVCHRAIDHFEETEGAYDDEEKIKWSREPIDDLLLIEIRVSRERGIMALSKNIIVLVIIIFAFRCFIILIQYWQLPHVPAVLVESVESAGVTNPACNAGQICGKDPQGVSGSHFIDPDVAACIEDVIDEVVAAKVHGDRKRRKRIRRMENAFKRGWWTIDTRLVYSTIYLIIIGNEYSIRLHHRSAIMATVRRTHMSHMTP</sequence>
<dbReference type="AlphaFoldDB" id="A0A1I7X823"/>
<dbReference type="GO" id="GO:0005634">
    <property type="term" value="C:nucleus"/>
    <property type="evidence" value="ECO:0007669"/>
    <property type="project" value="UniProtKB-SubCell"/>
</dbReference>
<dbReference type="GO" id="GO:0000785">
    <property type="term" value="C:chromatin"/>
    <property type="evidence" value="ECO:0007669"/>
    <property type="project" value="TreeGrafter"/>
</dbReference>
<keyword evidence="3" id="KW-0812">Transmembrane</keyword>
<dbReference type="Pfam" id="PF01429">
    <property type="entry name" value="MBD"/>
    <property type="match status" value="1"/>
</dbReference>
<dbReference type="PROSITE" id="PS50982">
    <property type="entry name" value="MBD"/>
    <property type="match status" value="1"/>
</dbReference>
<dbReference type="PANTHER" id="PTHR45915:SF2">
    <property type="entry name" value="TOUTATIS, ISOFORM E"/>
    <property type="match status" value="1"/>
</dbReference>
<evidence type="ECO:0000259" key="4">
    <source>
        <dbReference type="PROSITE" id="PS50982"/>
    </source>
</evidence>
<evidence type="ECO:0000256" key="3">
    <source>
        <dbReference type="SAM" id="Phobius"/>
    </source>
</evidence>
<organism evidence="5 6">
    <name type="scientific">Heterorhabditis bacteriophora</name>
    <name type="common">Entomopathogenic nematode worm</name>
    <dbReference type="NCBI Taxonomy" id="37862"/>
    <lineage>
        <taxon>Eukaryota</taxon>
        <taxon>Metazoa</taxon>
        <taxon>Ecdysozoa</taxon>
        <taxon>Nematoda</taxon>
        <taxon>Chromadorea</taxon>
        <taxon>Rhabditida</taxon>
        <taxon>Rhabditina</taxon>
        <taxon>Rhabditomorpha</taxon>
        <taxon>Strongyloidea</taxon>
        <taxon>Heterorhabditidae</taxon>
        <taxon>Heterorhabditis</taxon>
    </lineage>
</organism>
<feature type="transmembrane region" description="Helical" evidence="3">
    <location>
        <begin position="309"/>
        <end position="329"/>
    </location>
</feature>
<keyword evidence="3" id="KW-0472">Membrane</keyword>
<dbReference type="WBParaSite" id="Hba_13790">
    <property type="protein sequence ID" value="Hba_13790"/>
    <property type="gene ID" value="Hba_13790"/>
</dbReference>
<dbReference type="Gene3D" id="3.30.890.10">
    <property type="entry name" value="Methyl-cpg-binding Protein 2, Chain A"/>
    <property type="match status" value="1"/>
</dbReference>